<sequence length="157" mass="17675">MIAELSMALSALKETTGLVKVINDAKNDAEIKAATFELQNKLLMLQSECFSLGDVLHSKNDQIALLHSQLDEFKNFSDQSNGYKLIKLECETIVYAMLVTYPSGGQQVFYACSNCFNKKQLTHLQPKTPSTSHCFGEVFCPSCQNQYLIDKKEYPDF</sequence>
<dbReference type="AlphaFoldDB" id="A0AA86IPK5"/>
<name>A0AA86IPK5_9ENTR</name>
<proteinExistence type="predicted"/>
<dbReference type="EMBL" id="AP024590">
    <property type="protein sequence ID" value="BCU55264.1"/>
    <property type="molecule type" value="Genomic_DNA"/>
</dbReference>
<gene>
    <name evidence="1" type="ORF">ENKO_18580</name>
</gene>
<protein>
    <submittedName>
        <fullName evidence="1">Uncharacterized protein</fullName>
    </submittedName>
</protein>
<evidence type="ECO:0000313" key="2">
    <source>
        <dbReference type="Proteomes" id="UP000682928"/>
    </source>
</evidence>
<organism evidence="1 2">
    <name type="scientific">Enterobacter kobei</name>
    <dbReference type="NCBI Taxonomy" id="208224"/>
    <lineage>
        <taxon>Bacteria</taxon>
        <taxon>Pseudomonadati</taxon>
        <taxon>Pseudomonadota</taxon>
        <taxon>Gammaproteobacteria</taxon>
        <taxon>Enterobacterales</taxon>
        <taxon>Enterobacteriaceae</taxon>
        <taxon>Enterobacter</taxon>
        <taxon>Enterobacter cloacae complex</taxon>
    </lineage>
</organism>
<evidence type="ECO:0000313" key="1">
    <source>
        <dbReference type="EMBL" id="BCU55264.1"/>
    </source>
</evidence>
<accession>A0AA86IPK5</accession>
<reference evidence="1" key="1">
    <citation type="submission" date="2021-04" db="EMBL/GenBank/DDBJ databases">
        <title>Difference and commonality of drug resistance evolution in various bacteria. and drug sensitivity profiles.</title>
        <authorList>
            <person name="Maeda T."/>
            <person name="Shibai A."/>
            <person name="Kawada K."/>
            <person name="Kotani H."/>
            <person name="Tarusawa Y."/>
            <person name="Tanabe K."/>
            <person name="Furusawa C."/>
        </authorList>
    </citation>
    <scope>NUCLEOTIDE SEQUENCE</scope>
    <source>
        <strain evidence="1">JCM 8580</strain>
    </source>
</reference>
<dbReference type="Proteomes" id="UP000682928">
    <property type="component" value="Chromosome"/>
</dbReference>